<evidence type="ECO:0000313" key="1">
    <source>
        <dbReference type="EMBL" id="JAQ10636.1"/>
    </source>
</evidence>
<name>A0A146LVC5_LYGHE</name>
<proteinExistence type="predicted"/>
<dbReference type="EMBL" id="GDHC01007993">
    <property type="protein sequence ID" value="JAQ10636.1"/>
    <property type="molecule type" value="Transcribed_RNA"/>
</dbReference>
<protein>
    <submittedName>
        <fullName evidence="1">Uncharacterized protein</fullName>
    </submittedName>
</protein>
<gene>
    <name evidence="1" type="ORF">g.33567</name>
</gene>
<dbReference type="AlphaFoldDB" id="A0A146LVC5"/>
<sequence length="140" mass="14667">MKLTTAVARVLCIVPWIGQDGATLCNVVCVHGDSTVTALVHTCADGGTVLHSCSTVNSEQVVYVNAFSIANGDRGQSVVGVVVNCTARSVYELRLYRVQVQVGGMSAIGTVDADAGSTAQPSKRCRIDIGVKITITTLRQ</sequence>
<organism evidence="1">
    <name type="scientific">Lygus hesperus</name>
    <name type="common">Western plant bug</name>
    <dbReference type="NCBI Taxonomy" id="30085"/>
    <lineage>
        <taxon>Eukaryota</taxon>
        <taxon>Metazoa</taxon>
        <taxon>Ecdysozoa</taxon>
        <taxon>Arthropoda</taxon>
        <taxon>Hexapoda</taxon>
        <taxon>Insecta</taxon>
        <taxon>Pterygota</taxon>
        <taxon>Neoptera</taxon>
        <taxon>Paraneoptera</taxon>
        <taxon>Hemiptera</taxon>
        <taxon>Heteroptera</taxon>
        <taxon>Panheteroptera</taxon>
        <taxon>Cimicomorpha</taxon>
        <taxon>Miridae</taxon>
        <taxon>Mirini</taxon>
        <taxon>Lygus</taxon>
    </lineage>
</organism>
<accession>A0A146LVC5</accession>
<reference evidence="1" key="1">
    <citation type="journal article" date="2016" name="Gigascience">
        <title>De novo construction of an expanded transcriptome assembly for the western tarnished plant bug, Lygus hesperus.</title>
        <authorList>
            <person name="Tassone E.E."/>
            <person name="Geib S.M."/>
            <person name="Hall B."/>
            <person name="Fabrick J.A."/>
            <person name="Brent C.S."/>
            <person name="Hull J.J."/>
        </authorList>
    </citation>
    <scope>NUCLEOTIDE SEQUENCE</scope>
</reference>